<dbReference type="InterPro" id="IPR036552">
    <property type="entry name" value="CBF_bsu_sf"/>
</dbReference>
<evidence type="ECO:0000313" key="2">
    <source>
        <dbReference type="Proteomes" id="UP001432075"/>
    </source>
</evidence>
<dbReference type="Proteomes" id="UP001432075">
    <property type="component" value="Chromosome"/>
</dbReference>
<protein>
    <recommendedName>
        <fullName evidence="3">MbtH domain protein</fullName>
    </recommendedName>
</protein>
<evidence type="ECO:0000313" key="1">
    <source>
        <dbReference type="EMBL" id="WUO44793.1"/>
    </source>
</evidence>
<sequence length="114" mass="12116">MSELVKRLSESDNPVVLGDASLSGAELYARITRLRTVPLTFPGTRGGTTLDLAVDAGRTVLDTADFTAGTGRLHIEGTLTLNRVPVRCTADIDLASRTGTGRMSDARQARQETA</sequence>
<reference evidence="1" key="1">
    <citation type="submission" date="2022-10" db="EMBL/GenBank/DDBJ databases">
        <title>The complete genomes of actinobacterial strains from the NBC collection.</title>
        <authorList>
            <person name="Joergensen T.S."/>
            <person name="Alvarez Arevalo M."/>
            <person name="Sterndorff E.B."/>
            <person name="Faurdal D."/>
            <person name="Vuksanovic O."/>
            <person name="Mourched A.-S."/>
            <person name="Charusanti P."/>
            <person name="Shaw S."/>
            <person name="Blin K."/>
            <person name="Weber T."/>
        </authorList>
    </citation>
    <scope>NUCLEOTIDE SEQUENCE</scope>
    <source>
        <strain evidence="1">NBC_00283</strain>
    </source>
</reference>
<dbReference type="RefSeq" id="WP_073796442.1">
    <property type="nucleotide sequence ID" value="NZ_CP108057.1"/>
</dbReference>
<dbReference type="Gene3D" id="2.40.250.10">
    <property type="entry name" value="Core binding factor, beta subunit"/>
    <property type="match status" value="1"/>
</dbReference>
<organism evidence="1 2">
    <name type="scientific">Streptomyces goshikiensis</name>
    <dbReference type="NCBI Taxonomy" id="1942"/>
    <lineage>
        <taxon>Bacteria</taxon>
        <taxon>Bacillati</taxon>
        <taxon>Actinomycetota</taxon>
        <taxon>Actinomycetes</taxon>
        <taxon>Kitasatosporales</taxon>
        <taxon>Streptomycetaceae</taxon>
        <taxon>Streptomyces</taxon>
    </lineage>
</organism>
<evidence type="ECO:0008006" key="3">
    <source>
        <dbReference type="Google" id="ProtNLM"/>
    </source>
</evidence>
<keyword evidence="2" id="KW-1185">Reference proteome</keyword>
<accession>A0ABZ1RE14</accession>
<gene>
    <name evidence="1" type="ORF">OHU17_02690</name>
</gene>
<dbReference type="EMBL" id="CP108057">
    <property type="protein sequence ID" value="WUO44793.1"/>
    <property type="molecule type" value="Genomic_DNA"/>
</dbReference>
<name>A0ABZ1RE14_9ACTN</name>
<proteinExistence type="predicted"/>